<dbReference type="Proteomes" id="UP000324748">
    <property type="component" value="Unassembled WGS sequence"/>
</dbReference>
<dbReference type="AlphaFoldDB" id="A0A5B0QNB4"/>
<dbReference type="EMBL" id="VSWC01000014">
    <property type="protein sequence ID" value="KAA1114364.1"/>
    <property type="molecule type" value="Genomic_DNA"/>
</dbReference>
<comment type="caution">
    <text evidence="1">The sequence shown here is derived from an EMBL/GenBank/DDBJ whole genome shotgun (WGS) entry which is preliminary data.</text>
</comment>
<keyword evidence="2" id="KW-1185">Reference proteome</keyword>
<proteinExistence type="predicted"/>
<gene>
    <name evidence="1" type="ORF">PGT21_006354</name>
</gene>
<evidence type="ECO:0000313" key="1">
    <source>
        <dbReference type="EMBL" id="KAA1114364.1"/>
    </source>
</evidence>
<protein>
    <submittedName>
        <fullName evidence="1">Uncharacterized protein</fullName>
    </submittedName>
</protein>
<sequence>MALSVEFSRCAGVQGNCTELNNLLPSRRQTEYPKTKFDEQIYGYGFLKLSFFRRLAASGF</sequence>
<accession>A0A5B0QNB4</accession>
<evidence type="ECO:0000313" key="2">
    <source>
        <dbReference type="Proteomes" id="UP000324748"/>
    </source>
</evidence>
<organism evidence="1 2">
    <name type="scientific">Puccinia graminis f. sp. tritici</name>
    <dbReference type="NCBI Taxonomy" id="56615"/>
    <lineage>
        <taxon>Eukaryota</taxon>
        <taxon>Fungi</taxon>
        <taxon>Dikarya</taxon>
        <taxon>Basidiomycota</taxon>
        <taxon>Pucciniomycotina</taxon>
        <taxon>Pucciniomycetes</taxon>
        <taxon>Pucciniales</taxon>
        <taxon>Pucciniaceae</taxon>
        <taxon>Puccinia</taxon>
    </lineage>
</organism>
<reference evidence="1 2" key="1">
    <citation type="submission" date="2019-05" db="EMBL/GenBank/DDBJ databases">
        <title>Emergence of the Ug99 lineage of the wheat stem rust pathogen through somatic hybridization.</title>
        <authorList>
            <person name="Li F."/>
            <person name="Upadhyaya N.M."/>
            <person name="Sperschneider J."/>
            <person name="Matny O."/>
            <person name="Nguyen-Phuc H."/>
            <person name="Mago R."/>
            <person name="Raley C."/>
            <person name="Miller M.E."/>
            <person name="Silverstein K.A.T."/>
            <person name="Henningsen E."/>
            <person name="Hirsch C.D."/>
            <person name="Visser B."/>
            <person name="Pretorius Z.A."/>
            <person name="Steffenson B.J."/>
            <person name="Schwessinger B."/>
            <person name="Dodds P.N."/>
            <person name="Figueroa M."/>
        </authorList>
    </citation>
    <scope>NUCLEOTIDE SEQUENCE [LARGE SCALE GENOMIC DNA]</scope>
    <source>
        <strain evidence="1">21-0</strain>
    </source>
</reference>
<name>A0A5B0QNB4_PUCGR</name>